<organism evidence="2 3">
    <name type="scientific">Hymenobacter mucosus</name>
    <dbReference type="NCBI Taxonomy" id="1411120"/>
    <lineage>
        <taxon>Bacteria</taxon>
        <taxon>Pseudomonadati</taxon>
        <taxon>Bacteroidota</taxon>
        <taxon>Cytophagia</taxon>
        <taxon>Cytophagales</taxon>
        <taxon>Hymenobacteraceae</taxon>
        <taxon>Hymenobacter</taxon>
    </lineage>
</organism>
<reference evidence="3" key="1">
    <citation type="submission" date="2017-06" db="EMBL/GenBank/DDBJ databases">
        <authorList>
            <person name="Varghese N."/>
            <person name="Submissions S."/>
        </authorList>
    </citation>
    <scope>NUCLEOTIDE SEQUENCE [LARGE SCALE GENOMIC DNA]</scope>
    <source>
        <strain evidence="3">DSM 28041</strain>
    </source>
</reference>
<accession>A0A239BK63</accession>
<dbReference type="AlphaFoldDB" id="A0A239BK63"/>
<feature type="transmembrane region" description="Helical" evidence="1">
    <location>
        <begin position="94"/>
        <end position="113"/>
    </location>
</feature>
<protein>
    <submittedName>
        <fullName evidence="2">Transporter family-2 protein</fullName>
    </submittedName>
</protein>
<keyword evidence="1" id="KW-1133">Transmembrane helix</keyword>
<dbReference type="SUPFAM" id="SSF103481">
    <property type="entry name" value="Multidrug resistance efflux transporter EmrE"/>
    <property type="match status" value="1"/>
</dbReference>
<evidence type="ECO:0000256" key="1">
    <source>
        <dbReference type="SAM" id="Phobius"/>
    </source>
</evidence>
<keyword evidence="1" id="KW-0812">Transmembrane</keyword>
<dbReference type="GO" id="GO:0005886">
    <property type="term" value="C:plasma membrane"/>
    <property type="evidence" value="ECO:0007669"/>
    <property type="project" value="TreeGrafter"/>
</dbReference>
<name>A0A239BK63_9BACT</name>
<dbReference type="Pfam" id="PF04657">
    <property type="entry name" value="DMT_YdcZ"/>
    <property type="match status" value="1"/>
</dbReference>
<feature type="transmembrane region" description="Helical" evidence="1">
    <location>
        <begin position="34"/>
        <end position="56"/>
    </location>
</feature>
<dbReference type="PANTHER" id="PTHR34821">
    <property type="entry name" value="INNER MEMBRANE PROTEIN YDCZ"/>
    <property type="match status" value="1"/>
</dbReference>
<gene>
    <name evidence="2" type="ORF">SAMN06269173_1273</name>
</gene>
<proteinExistence type="predicted"/>
<keyword evidence="3" id="KW-1185">Reference proteome</keyword>
<dbReference type="EMBL" id="FZNS01000027">
    <property type="protein sequence ID" value="SNS07989.1"/>
    <property type="molecule type" value="Genomic_DNA"/>
</dbReference>
<keyword evidence="1" id="KW-0472">Membrane</keyword>
<feature type="transmembrane region" description="Helical" evidence="1">
    <location>
        <begin position="125"/>
        <end position="144"/>
    </location>
</feature>
<evidence type="ECO:0000313" key="3">
    <source>
        <dbReference type="Proteomes" id="UP000198310"/>
    </source>
</evidence>
<dbReference type="Proteomes" id="UP000198310">
    <property type="component" value="Unassembled WGS sequence"/>
</dbReference>
<dbReference type="InterPro" id="IPR006750">
    <property type="entry name" value="YdcZ"/>
</dbReference>
<sequence length="147" mass="15293">MKYLLLGLLVLAGAAITLQSAVNSQLKTAVPHVLWAVLISYLGGSVVAGVLLLLTQAPPLALPALARVPWYGWTGGLLGVGYVLTITWSLKRVGAANLFALVVAGQLVTALLLDQAGWLGLERSAWSVSKLVGVALLVGGAYLINRP</sequence>
<dbReference type="PANTHER" id="PTHR34821:SF2">
    <property type="entry name" value="INNER MEMBRANE PROTEIN YDCZ"/>
    <property type="match status" value="1"/>
</dbReference>
<dbReference type="InterPro" id="IPR037185">
    <property type="entry name" value="EmrE-like"/>
</dbReference>
<evidence type="ECO:0000313" key="2">
    <source>
        <dbReference type="EMBL" id="SNS07989.1"/>
    </source>
</evidence>
<dbReference type="RefSeq" id="WP_179225632.1">
    <property type="nucleotide sequence ID" value="NZ_FZNS01000027.1"/>
</dbReference>
<feature type="transmembrane region" description="Helical" evidence="1">
    <location>
        <begin position="68"/>
        <end position="88"/>
    </location>
</feature>